<feature type="region of interest" description="Disordered" evidence="1">
    <location>
        <begin position="33"/>
        <end position="61"/>
    </location>
</feature>
<name>H0I400_9HYPH</name>
<evidence type="ECO:0000313" key="3">
    <source>
        <dbReference type="Proteomes" id="UP000003250"/>
    </source>
</evidence>
<evidence type="ECO:0000256" key="1">
    <source>
        <dbReference type="SAM" id="MobiDB-lite"/>
    </source>
</evidence>
<organism evidence="2 3">
    <name type="scientific">Mesorhizobium alhagi CCNWXJ12-2</name>
    <dbReference type="NCBI Taxonomy" id="1107882"/>
    <lineage>
        <taxon>Bacteria</taxon>
        <taxon>Pseudomonadati</taxon>
        <taxon>Pseudomonadota</taxon>
        <taxon>Alphaproteobacteria</taxon>
        <taxon>Hyphomicrobiales</taxon>
        <taxon>Phyllobacteriaceae</taxon>
        <taxon>Allomesorhizobium</taxon>
    </lineage>
</organism>
<dbReference type="Proteomes" id="UP000003250">
    <property type="component" value="Unassembled WGS sequence"/>
</dbReference>
<dbReference type="EMBL" id="AHAM01000340">
    <property type="protein sequence ID" value="EHK52296.1"/>
    <property type="molecule type" value="Genomic_DNA"/>
</dbReference>
<sequence>MDRPVLRVHVSFEATRTGPQHLLEAYARLVPTIRRTSQRPERPPGRSSKVMRVIARSGGEQ</sequence>
<dbReference type="AlphaFoldDB" id="H0I400"/>
<keyword evidence="3" id="KW-1185">Reference proteome</keyword>
<evidence type="ECO:0000313" key="2">
    <source>
        <dbReference type="EMBL" id="EHK52296.1"/>
    </source>
</evidence>
<proteinExistence type="predicted"/>
<accession>H0I400</accession>
<reference evidence="2 3" key="1">
    <citation type="journal article" date="2012" name="J. Bacteriol.">
        <title>Draft Genome Sequence of Mesorhizobium alhagi CCNWXJ12-2T, a Novel Salt-Resistant Species Isolated from the Desert of Northwestern China.</title>
        <authorList>
            <person name="Zhou M."/>
            <person name="Chen W."/>
            <person name="Chen H."/>
            <person name="Wei G."/>
        </authorList>
    </citation>
    <scope>NUCLEOTIDE SEQUENCE [LARGE SCALE GENOMIC DNA]</scope>
    <source>
        <strain evidence="2 3">CCNWXJ12-2</strain>
    </source>
</reference>
<gene>
    <name evidence="2" type="ORF">MAXJ12_36101</name>
</gene>
<protein>
    <submittedName>
        <fullName evidence="2">Uncharacterized protein</fullName>
    </submittedName>
</protein>